<dbReference type="PROSITE" id="PS51736">
    <property type="entry name" value="RECOMBINASES_3"/>
    <property type="match status" value="1"/>
</dbReference>
<dbReference type="PANTHER" id="PTHR30461:SF2">
    <property type="entry name" value="SERINE RECOMBINASE PINE-RELATED"/>
    <property type="match status" value="1"/>
</dbReference>
<accession>Q6ZEE9</accession>
<dbReference type="Pfam" id="PF00239">
    <property type="entry name" value="Resolvase"/>
    <property type="match status" value="1"/>
</dbReference>
<evidence type="ECO:0000313" key="7">
    <source>
        <dbReference type="Proteomes" id="UP000001425"/>
    </source>
</evidence>
<dbReference type="GO" id="GO:0015074">
    <property type="term" value="P:DNA integration"/>
    <property type="evidence" value="ECO:0007669"/>
    <property type="project" value="UniProtKB-KW"/>
</dbReference>
<feature type="domain" description="Resolvase/invertase-type recombinase catalytic" evidence="5">
    <location>
        <begin position="1"/>
        <end position="141"/>
    </location>
</feature>
<dbReference type="InParanoid" id="Q6ZEE9"/>
<dbReference type="SMART" id="SM00857">
    <property type="entry name" value="Resolvase"/>
    <property type="match status" value="1"/>
</dbReference>
<dbReference type="FunFam" id="3.40.50.1390:FF:000001">
    <property type="entry name" value="DNA recombinase"/>
    <property type="match status" value="1"/>
</dbReference>
<dbReference type="SUPFAM" id="SSF53041">
    <property type="entry name" value="Resolvase-like"/>
    <property type="match status" value="1"/>
</dbReference>
<evidence type="ECO:0000256" key="2">
    <source>
        <dbReference type="ARBA" id="ARBA00022908"/>
    </source>
</evidence>
<evidence type="ECO:0000313" key="6">
    <source>
        <dbReference type="EMBL" id="BAD01951.1"/>
    </source>
</evidence>
<dbReference type="GO" id="GO:0006310">
    <property type="term" value="P:DNA recombination"/>
    <property type="evidence" value="ECO:0000318"/>
    <property type="project" value="GO_Central"/>
</dbReference>
<dbReference type="InterPro" id="IPR050639">
    <property type="entry name" value="SSR_resolvase"/>
</dbReference>
<dbReference type="CDD" id="cd03768">
    <property type="entry name" value="SR_ResInv"/>
    <property type="match status" value="1"/>
</dbReference>
<dbReference type="Gene3D" id="3.40.50.1390">
    <property type="entry name" value="Resolvase, N-terminal catalytic domain"/>
    <property type="match status" value="1"/>
</dbReference>
<dbReference type="EMBL" id="AP004311">
    <property type="protein sequence ID" value="BAD01951.1"/>
    <property type="molecule type" value="Genomic_DNA"/>
</dbReference>
<reference evidence="6 7" key="1">
    <citation type="journal article" date="2003" name="DNA Res.">
        <title>Structural analysis of four large plasmids harboring in a unicellular cyanobacterium, Synechocystis sp. PCC 6803.</title>
        <authorList>
            <person name="Kaneko T."/>
            <person name="Nakamura Y."/>
            <person name="Sasamoto S."/>
            <person name="Watanabe A."/>
            <person name="Kohara M."/>
            <person name="Matsumoto M."/>
            <person name="Shimpo S."/>
            <person name="Yamada M."/>
            <person name="Tabata S."/>
        </authorList>
    </citation>
    <scope>NUCLEOTIDE SEQUENCE [LARGE SCALE GENOMIC DNA]</scope>
    <source>
        <strain evidence="7">ATCC 27184 / PCC 6803 / Kazusa</strain>
    </source>
</reference>
<dbReference type="InterPro" id="IPR036162">
    <property type="entry name" value="Resolvase-like_N_sf"/>
</dbReference>
<keyword evidence="4" id="KW-0233">DNA recombination</keyword>
<evidence type="ECO:0000256" key="1">
    <source>
        <dbReference type="ARBA" id="ARBA00009913"/>
    </source>
</evidence>
<dbReference type="PhylomeDB" id="Q6ZEE9"/>
<keyword evidence="7" id="KW-1185">Reference proteome</keyword>
<proteinExistence type="inferred from homology"/>
<keyword evidence="6" id="KW-0614">Plasmid</keyword>
<keyword evidence="3" id="KW-0238">DNA-binding</keyword>
<dbReference type="PANTHER" id="PTHR30461">
    <property type="entry name" value="DNA-INVERTASE FROM LAMBDOID PROPHAGE"/>
    <property type="match status" value="1"/>
</dbReference>
<sequence>MLIGYMRVSKTDGSQHLDLQKDALLAAGVKEDRIYQDCGSGRNSQRPGLEAGLKALQPGNTLVVWKLDRLGRNLKDLVMIVEGLRQREVGFKVLAGAGAEIDTSTANGRLFFAVFAALAEYEAELISERTRAGLQAARARGRMGGRPRKMDRVMLQMLMEAMKNPEACAKAVAQKLNISTATLYSYVNGDGTPKEAGLRLLRKAHGEQQESEGPR</sequence>
<name>Q6ZEE9_SYNY3</name>
<geneLocation type="plasmid" evidence="6 7">
    <name>pSYSA</name>
</geneLocation>
<keyword evidence="2" id="KW-0229">DNA integration</keyword>
<evidence type="ECO:0000259" key="5">
    <source>
        <dbReference type="PROSITE" id="PS51736"/>
    </source>
</evidence>
<dbReference type="GO" id="GO:0000150">
    <property type="term" value="F:DNA strand exchange activity"/>
    <property type="evidence" value="ECO:0000318"/>
    <property type="project" value="GO_Central"/>
</dbReference>
<dbReference type="EnsemblBacteria" id="BAD01951">
    <property type="protein sequence ID" value="BAD01951"/>
    <property type="gene ID" value="BAD01951"/>
</dbReference>
<comment type="similarity">
    <text evidence="1">Belongs to the site-specific recombinase resolvase family.</text>
</comment>
<gene>
    <name evidence="6" type="ordered locus">slr7049</name>
</gene>
<dbReference type="Proteomes" id="UP000001425">
    <property type="component" value="Plasmid pSYSA"/>
</dbReference>
<dbReference type="KEGG" id="syn:slr7049"/>
<organism evidence="6 7">
    <name type="scientific">Synechocystis sp. (strain ATCC 27184 / PCC 6803 / Kazusa)</name>
    <dbReference type="NCBI Taxonomy" id="1111708"/>
    <lineage>
        <taxon>Bacteria</taxon>
        <taxon>Bacillati</taxon>
        <taxon>Cyanobacteriota</taxon>
        <taxon>Cyanophyceae</taxon>
        <taxon>Synechococcales</taxon>
        <taxon>Merismopediaceae</taxon>
        <taxon>Synechocystis</taxon>
    </lineage>
</organism>
<protein>
    <submittedName>
        <fullName evidence="6">Resolvase</fullName>
    </submittedName>
</protein>
<evidence type="ECO:0000256" key="4">
    <source>
        <dbReference type="ARBA" id="ARBA00023172"/>
    </source>
</evidence>
<evidence type="ECO:0000256" key="3">
    <source>
        <dbReference type="ARBA" id="ARBA00023125"/>
    </source>
</evidence>
<dbReference type="InterPro" id="IPR006119">
    <property type="entry name" value="Resolv_N"/>
</dbReference>
<dbReference type="GO" id="GO:0003677">
    <property type="term" value="F:DNA binding"/>
    <property type="evidence" value="ECO:0007669"/>
    <property type="project" value="UniProtKB-KW"/>
</dbReference>
<dbReference type="AlphaFoldDB" id="Q6ZEE9"/>